<feature type="signal peptide" evidence="1">
    <location>
        <begin position="1"/>
        <end position="23"/>
    </location>
</feature>
<gene>
    <name evidence="2" type="ORF">CHS0354_002469</name>
</gene>
<comment type="caution">
    <text evidence="2">The sequence shown here is derived from an EMBL/GenBank/DDBJ whole genome shotgun (WGS) entry which is preliminary data.</text>
</comment>
<evidence type="ECO:0000313" key="2">
    <source>
        <dbReference type="EMBL" id="KAK3605832.1"/>
    </source>
</evidence>
<keyword evidence="3" id="KW-1185">Reference proteome</keyword>
<evidence type="ECO:0000256" key="1">
    <source>
        <dbReference type="SAM" id="SignalP"/>
    </source>
</evidence>
<keyword evidence="1" id="KW-0732">Signal</keyword>
<organism evidence="2 3">
    <name type="scientific">Potamilus streckersoni</name>
    <dbReference type="NCBI Taxonomy" id="2493646"/>
    <lineage>
        <taxon>Eukaryota</taxon>
        <taxon>Metazoa</taxon>
        <taxon>Spiralia</taxon>
        <taxon>Lophotrochozoa</taxon>
        <taxon>Mollusca</taxon>
        <taxon>Bivalvia</taxon>
        <taxon>Autobranchia</taxon>
        <taxon>Heteroconchia</taxon>
        <taxon>Palaeoheterodonta</taxon>
        <taxon>Unionida</taxon>
        <taxon>Unionoidea</taxon>
        <taxon>Unionidae</taxon>
        <taxon>Ambleminae</taxon>
        <taxon>Lampsilini</taxon>
        <taxon>Potamilus</taxon>
    </lineage>
</organism>
<sequence>MDAKIFLVCFVIIIGIFVSSINAEEKTKNLQKREAEVAESIELEQELKRVKRIQTRESSLDLVKRVNPDSDPTLSRVKRIKRSLQHVKDALEEVKKKQKFEERPNKGKGRSFLERRLHRAKRIERKDGVHSHDKEHKPLNDEKFRMTSKTKLDLDHLLSRKEGLKELMKHRKFLNNETEIKEMKHRKLLKPKNKIWSLDTKHKNKMIKIGKFVKP</sequence>
<feature type="chain" id="PRO_5042182939" evidence="1">
    <location>
        <begin position="24"/>
        <end position="215"/>
    </location>
</feature>
<name>A0AAE0T8K1_9BIVA</name>
<evidence type="ECO:0000313" key="3">
    <source>
        <dbReference type="Proteomes" id="UP001195483"/>
    </source>
</evidence>
<reference evidence="2" key="1">
    <citation type="journal article" date="2021" name="Genome Biol. Evol.">
        <title>A High-Quality Reference Genome for a Parasitic Bivalve with Doubly Uniparental Inheritance (Bivalvia: Unionida).</title>
        <authorList>
            <person name="Smith C.H."/>
        </authorList>
    </citation>
    <scope>NUCLEOTIDE SEQUENCE</scope>
    <source>
        <strain evidence="2">CHS0354</strain>
    </source>
</reference>
<dbReference type="AlphaFoldDB" id="A0AAE0T8K1"/>
<reference evidence="2" key="2">
    <citation type="journal article" date="2021" name="Genome Biol. Evol.">
        <title>Developing a high-quality reference genome for a parasitic bivalve with doubly uniparental inheritance (Bivalvia: Unionida).</title>
        <authorList>
            <person name="Smith C.H."/>
        </authorList>
    </citation>
    <scope>NUCLEOTIDE SEQUENCE</scope>
    <source>
        <strain evidence="2">CHS0354</strain>
        <tissue evidence="2">Mantle</tissue>
    </source>
</reference>
<proteinExistence type="predicted"/>
<accession>A0AAE0T8K1</accession>
<reference evidence="2" key="3">
    <citation type="submission" date="2023-05" db="EMBL/GenBank/DDBJ databases">
        <authorList>
            <person name="Smith C.H."/>
        </authorList>
    </citation>
    <scope>NUCLEOTIDE SEQUENCE</scope>
    <source>
        <strain evidence="2">CHS0354</strain>
        <tissue evidence="2">Mantle</tissue>
    </source>
</reference>
<dbReference type="Proteomes" id="UP001195483">
    <property type="component" value="Unassembled WGS sequence"/>
</dbReference>
<dbReference type="EMBL" id="JAEAOA010000205">
    <property type="protein sequence ID" value="KAK3605832.1"/>
    <property type="molecule type" value="Genomic_DNA"/>
</dbReference>
<protein>
    <submittedName>
        <fullName evidence="2">Uncharacterized protein</fullName>
    </submittedName>
</protein>